<evidence type="ECO:0000256" key="3">
    <source>
        <dbReference type="ARBA" id="ARBA00022475"/>
    </source>
</evidence>
<comment type="caution">
    <text evidence="13">The sequence shown here is derived from an EMBL/GenBank/DDBJ whole genome shotgun (WGS) entry which is preliminary data.</text>
</comment>
<feature type="transmembrane region" description="Helical" evidence="11">
    <location>
        <begin position="831"/>
        <end position="850"/>
    </location>
</feature>
<feature type="transmembrane region" description="Helical" evidence="11">
    <location>
        <begin position="266"/>
        <end position="289"/>
    </location>
</feature>
<evidence type="ECO:0000256" key="6">
    <source>
        <dbReference type="ARBA" id="ARBA00022741"/>
    </source>
</evidence>
<dbReference type="NCBIfam" id="TIGR01511">
    <property type="entry name" value="ATPase-IB1_Cu"/>
    <property type="match status" value="1"/>
</dbReference>
<feature type="transmembrane region" description="Helical" evidence="11">
    <location>
        <begin position="457"/>
        <end position="479"/>
    </location>
</feature>
<dbReference type="Gene3D" id="3.40.1110.10">
    <property type="entry name" value="Calcium-transporting ATPase, cytoplasmic domain N"/>
    <property type="match status" value="1"/>
</dbReference>
<dbReference type="SMART" id="SM00746">
    <property type="entry name" value="TRASH"/>
    <property type="match status" value="1"/>
</dbReference>
<keyword evidence="8" id="KW-1278">Translocase</keyword>
<dbReference type="InterPro" id="IPR023299">
    <property type="entry name" value="ATPase_P-typ_cyto_dom_N"/>
</dbReference>
<name>A0A5C5UTP3_9PLAN</name>
<dbReference type="GO" id="GO:0055070">
    <property type="term" value="P:copper ion homeostasis"/>
    <property type="evidence" value="ECO:0007669"/>
    <property type="project" value="TreeGrafter"/>
</dbReference>
<evidence type="ECO:0000256" key="11">
    <source>
        <dbReference type="RuleBase" id="RU362081"/>
    </source>
</evidence>
<dbReference type="InterPro" id="IPR011017">
    <property type="entry name" value="TRASH_dom"/>
</dbReference>
<dbReference type="InterPro" id="IPR027256">
    <property type="entry name" value="P-typ_ATPase_IB"/>
</dbReference>
<keyword evidence="10 11" id="KW-0472">Membrane</keyword>
<dbReference type="OrthoDB" id="211392at2"/>
<accession>A0A5C5UTP3</accession>
<keyword evidence="9 11" id="KW-1133">Transmembrane helix</keyword>
<dbReference type="SUPFAM" id="SSF81653">
    <property type="entry name" value="Calcium ATPase, transduction domain A"/>
    <property type="match status" value="1"/>
</dbReference>
<dbReference type="Proteomes" id="UP000317243">
    <property type="component" value="Unassembled WGS sequence"/>
</dbReference>
<dbReference type="InterPro" id="IPR008250">
    <property type="entry name" value="ATPase_P-typ_transduc_dom_A_sf"/>
</dbReference>
<dbReference type="InterPro" id="IPR045800">
    <property type="entry name" value="HMBD"/>
</dbReference>
<dbReference type="FunFam" id="2.70.150.10:FF:000020">
    <property type="entry name" value="Copper-exporting P-type ATPase A"/>
    <property type="match status" value="1"/>
</dbReference>
<dbReference type="GO" id="GO:0060003">
    <property type="term" value="P:copper ion export"/>
    <property type="evidence" value="ECO:0007669"/>
    <property type="project" value="UniProtKB-ARBA"/>
</dbReference>
<dbReference type="InterPro" id="IPR044492">
    <property type="entry name" value="P_typ_ATPase_HD_dom"/>
</dbReference>
<evidence type="ECO:0000256" key="8">
    <source>
        <dbReference type="ARBA" id="ARBA00022967"/>
    </source>
</evidence>
<dbReference type="NCBIfam" id="TIGR01494">
    <property type="entry name" value="ATPase_P-type"/>
    <property type="match status" value="1"/>
</dbReference>
<dbReference type="GO" id="GO:0005507">
    <property type="term" value="F:copper ion binding"/>
    <property type="evidence" value="ECO:0007669"/>
    <property type="project" value="TreeGrafter"/>
</dbReference>
<evidence type="ECO:0000259" key="12">
    <source>
        <dbReference type="SMART" id="SM00746"/>
    </source>
</evidence>
<evidence type="ECO:0000256" key="5">
    <source>
        <dbReference type="ARBA" id="ARBA00022723"/>
    </source>
</evidence>
<keyword evidence="3 11" id="KW-1003">Cell membrane</keyword>
<dbReference type="EMBL" id="SIHI01000113">
    <property type="protein sequence ID" value="TWT29804.1"/>
    <property type="molecule type" value="Genomic_DNA"/>
</dbReference>
<dbReference type="Gene3D" id="2.70.150.10">
    <property type="entry name" value="Calcium-transporting ATPase, cytoplasmic transduction domain A"/>
    <property type="match status" value="1"/>
</dbReference>
<dbReference type="PROSITE" id="PS00154">
    <property type="entry name" value="ATPASE_E1_E2"/>
    <property type="match status" value="1"/>
</dbReference>
<dbReference type="GO" id="GO:0016887">
    <property type="term" value="F:ATP hydrolysis activity"/>
    <property type="evidence" value="ECO:0007669"/>
    <property type="project" value="InterPro"/>
</dbReference>
<dbReference type="GO" id="GO:0043682">
    <property type="term" value="F:P-type divalent copper transporter activity"/>
    <property type="evidence" value="ECO:0007669"/>
    <property type="project" value="TreeGrafter"/>
</dbReference>
<dbReference type="AlphaFoldDB" id="A0A5C5UTP3"/>
<feature type="transmembrane region" description="Helical" evidence="11">
    <location>
        <begin position="309"/>
        <end position="327"/>
    </location>
</feature>
<dbReference type="CDD" id="cd02094">
    <property type="entry name" value="P-type_ATPase_Cu-like"/>
    <property type="match status" value="1"/>
</dbReference>
<comment type="subcellular location">
    <subcellularLocation>
        <location evidence="1">Cell membrane</location>
        <topology evidence="1">Multi-pass membrane protein</topology>
    </subcellularLocation>
</comment>
<dbReference type="Pfam" id="PF04945">
    <property type="entry name" value="YHS"/>
    <property type="match status" value="1"/>
</dbReference>
<dbReference type="Pfam" id="PF19335">
    <property type="entry name" value="HMBD"/>
    <property type="match status" value="2"/>
</dbReference>
<dbReference type="GO" id="GO:0005886">
    <property type="term" value="C:plasma membrane"/>
    <property type="evidence" value="ECO:0007669"/>
    <property type="project" value="UniProtKB-SubCell"/>
</dbReference>
<dbReference type="RefSeq" id="WP_146512697.1">
    <property type="nucleotide sequence ID" value="NZ_SIHI01000113.1"/>
</dbReference>
<dbReference type="SUPFAM" id="SSF56784">
    <property type="entry name" value="HAD-like"/>
    <property type="match status" value="1"/>
</dbReference>
<evidence type="ECO:0000313" key="13">
    <source>
        <dbReference type="EMBL" id="TWT29804.1"/>
    </source>
</evidence>
<dbReference type="SFLD" id="SFLDF00027">
    <property type="entry name" value="p-type_atpase"/>
    <property type="match status" value="1"/>
</dbReference>
<feature type="domain" description="TRASH" evidence="12">
    <location>
        <begin position="4"/>
        <end position="41"/>
    </location>
</feature>
<dbReference type="PANTHER" id="PTHR43520:SF8">
    <property type="entry name" value="P-TYPE CU(+) TRANSPORTER"/>
    <property type="match status" value="1"/>
</dbReference>
<feature type="transmembrane region" description="Helical" evidence="11">
    <location>
        <begin position="803"/>
        <end position="825"/>
    </location>
</feature>
<feature type="transmembrane region" description="Helical" evidence="11">
    <location>
        <begin position="202"/>
        <end position="223"/>
    </location>
</feature>
<dbReference type="PRINTS" id="PR00943">
    <property type="entry name" value="CUATPASE"/>
</dbReference>
<evidence type="ECO:0000256" key="2">
    <source>
        <dbReference type="ARBA" id="ARBA00006024"/>
    </source>
</evidence>
<dbReference type="Pfam" id="PF00122">
    <property type="entry name" value="E1-E2_ATPase"/>
    <property type="match status" value="1"/>
</dbReference>
<protein>
    <submittedName>
        <fullName evidence="13">Silver exporting P-type ATPase</fullName>
    </submittedName>
</protein>
<dbReference type="PRINTS" id="PR00119">
    <property type="entry name" value="CATATPASE"/>
</dbReference>
<reference evidence="13 14" key="1">
    <citation type="submission" date="2019-02" db="EMBL/GenBank/DDBJ databases">
        <title>Deep-cultivation of Planctomycetes and their phenomic and genomic characterization uncovers novel biology.</title>
        <authorList>
            <person name="Wiegand S."/>
            <person name="Jogler M."/>
            <person name="Boedeker C."/>
            <person name="Pinto D."/>
            <person name="Vollmers J."/>
            <person name="Rivas-Marin E."/>
            <person name="Kohn T."/>
            <person name="Peeters S.H."/>
            <person name="Heuer A."/>
            <person name="Rast P."/>
            <person name="Oberbeckmann S."/>
            <person name="Bunk B."/>
            <person name="Jeske O."/>
            <person name="Meyerdierks A."/>
            <person name="Storesund J.E."/>
            <person name="Kallscheuer N."/>
            <person name="Luecker S."/>
            <person name="Lage O.M."/>
            <person name="Pohl T."/>
            <person name="Merkel B.J."/>
            <person name="Hornburger P."/>
            <person name="Mueller R.-W."/>
            <person name="Bruemmer F."/>
            <person name="Labrenz M."/>
            <person name="Spormann A.M."/>
            <person name="Op Den Camp H."/>
            <person name="Overmann J."/>
            <person name="Amann R."/>
            <person name="Jetten M.S.M."/>
            <person name="Mascher T."/>
            <person name="Medema M.H."/>
            <person name="Devos D.P."/>
            <person name="Kaster A.-K."/>
            <person name="Ovreas L."/>
            <person name="Rohde M."/>
            <person name="Galperin M.Y."/>
            <person name="Jogler C."/>
        </authorList>
    </citation>
    <scope>NUCLEOTIDE SEQUENCE [LARGE SCALE GENOMIC DNA]</scope>
    <source>
        <strain evidence="13 14">KOR42</strain>
    </source>
</reference>
<dbReference type="Pfam" id="PF00702">
    <property type="entry name" value="Hydrolase"/>
    <property type="match status" value="1"/>
</dbReference>
<dbReference type="SFLD" id="SFLDG00002">
    <property type="entry name" value="C1.7:_P-type_atpase_like"/>
    <property type="match status" value="1"/>
</dbReference>
<keyword evidence="5 11" id="KW-0479">Metal-binding</keyword>
<dbReference type="InterPro" id="IPR018303">
    <property type="entry name" value="ATPase_P-typ_P_site"/>
</dbReference>
<dbReference type="GO" id="GO:0005524">
    <property type="term" value="F:ATP binding"/>
    <property type="evidence" value="ECO:0007669"/>
    <property type="project" value="UniProtKB-UniRule"/>
</dbReference>
<dbReference type="SUPFAM" id="SSF81665">
    <property type="entry name" value="Calcium ATPase, transmembrane domain M"/>
    <property type="match status" value="1"/>
</dbReference>
<keyword evidence="7 11" id="KW-0067">ATP-binding</keyword>
<proteinExistence type="inferred from homology"/>
<evidence type="ECO:0000256" key="1">
    <source>
        <dbReference type="ARBA" id="ARBA00004651"/>
    </source>
</evidence>
<keyword evidence="6 11" id="KW-0547">Nucleotide-binding</keyword>
<dbReference type="InterPro" id="IPR001757">
    <property type="entry name" value="P_typ_ATPase"/>
</dbReference>
<dbReference type="NCBIfam" id="TIGR01525">
    <property type="entry name" value="ATPase-IB_hvy"/>
    <property type="match status" value="1"/>
</dbReference>
<evidence type="ECO:0000256" key="10">
    <source>
        <dbReference type="ARBA" id="ARBA00023136"/>
    </source>
</evidence>
<sequence length="868" mass="93297">MAIDPICGMHVDESTELKTTVDGETHYFCSQHCLQKFESRENSPGELQTLESTEHESCCHSEPAPSKTSQPASDSECCGGGELNIVEFGSLSNDDTKATHDCCHGDGTMTANADSEAKYVCPMCPGVESDVPSDCPKCGMALERNPSFRGERKTIYTCPMHPEIEQDGPGDCPICGMDLEPKTIVLDDDDDDDELNSMTRRFWVAVALTIPIMILAMGEMIGIPIHSWVGVAASHWLQLVFATPVFFWCGWPFLVRGIRSLKTGNLNMFTLIGMGTAAAYFFSIIAMLFPDFIPESFLTHGNVPVYFEASTMIIALVLLGQVLELRARKQTSGAIRELMSLSPDRARVIRDGQEQTIPLEQVVEGDRIRIVPGDKIPVDGSVVSGQSTVDESMITGEPIPVRKKTGDNAIGGTVNQTGSFEMVAEKVGSETTLSRIVEMVANAQRSRAPIQKLADTVSGYFVPAVILVSILTFILWSIFGPTETRFAYAFVNAVAVLVIACPCALGLATPMSIMVGVGRGAKEGVLIKDAEALEALEKIDYLIVDKTGTLTEGKPKLVDIVTLSEISEDELLTKTAALEQQSEHPLGDAILQAARERKLSLPDVQDFDSSTGLGIQGTINDDHLIVGSPKFLITNNVQGIEKVRNRADGLRSEGSTVVYVAIGQQLVGLLAVNDPIKESTPNAVQGLHQLGIKVAMLTGDNEVTAQHVAKQLNIDEVAAGVSPEDKHNRVQELKQQNRRVAMAGDGINDAPALAASDVGIAMGTGTDVAIESAGVTLVKGDLRGIERAIRLSRATMKNIRQNLFFAFIYNVLGVPIAAGVLYPFFGILLSPMIAAAAMSLSSVSVIANSLRLRSVQLDNQTSTSTANS</sequence>
<dbReference type="InterPro" id="IPR023214">
    <property type="entry name" value="HAD_sf"/>
</dbReference>
<feature type="transmembrane region" description="Helical" evidence="11">
    <location>
        <begin position="235"/>
        <end position="254"/>
    </location>
</feature>
<evidence type="ECO:0000256" key="4">
    <source>
        <dbReference type="ARBA" id="ARBA00022692"/>
    </source>
</evidence>
<dbReference type="PANTHER" id="PTHR43520">
    <property type="entry name" value="ATP7, ISOFORM B"/>
    <property type="match status" value="1"/>
</dbReference>
<evidence type="ECO:0000313" key="14">
    <source>
        <dbReference type="Proteomes" id="UP000317243"/>
    </source>
</evidence>
<evidence type="ECO:0000256" key="7">
    <source>
        <dbReference type="ARBA" id="ARBA00022840"/>
    </source>
</evidence>
<organism evidence="13 14">
    <name type="scientific">Thalassoglobus neptunius</name>
    <dbReference type="NCBI Taxonomy" id="1938619"/>
    <lineage>
        <taxon>Bacteria</taxon>
        <taxon>Pseudomonadati</taxon>
        <taxon>Planctomycetota</taxon>
        <taxon>Planctomycetia</taxon>
        <taxon>Planctomycetales</taxon>
        <taxon>Planctomycetaceae</taxon>
        <taxon>Thalassoglobus</taxon>
    </lineage>
</organism>
<gene>
    <name evidence="13" type="primary">silP</name>
    <name evidence="13" type="ORF">KOR42_54940</name>
</gene>
<dbReference type="InterPro" id="IPR059000">
    <property type="entry name" value="ATPase_P-type_domA"/>
</dbReference>
<comment type="similarity">
    <text evidence="2 11">Belongs to the cation transport ATPase (P-type) (TC 3.A.3) family. Type IB subfamily.</text>
</comment>
<dbReference type="InterPro" id="IPR023298">
    <property type="entry name" value="ATPase_P-typ_TM_dom_sf"/>
</dbReference>
<evidence type="ECO:0000256" key="9">
    <source>
        <dbReference type="ARBA" id="ARBA00022989"/>
    </source>
</evidence>
<feature type="transmembrane region" description="Helical" evidence="11">
    <location>
        <begin position="485"/>
        <end position="509"/>
    </location>
</feature>
<dbReference type="SFLD" id="SFLDS00003">
    <property type="entry name" value="Haloacid_Dehalogenase"/>
    <property type="match status" value="1"/>
</dbReference>
<dbReference type="InterPro" id="IPR036412">
    <property type="entry name" value="HAD-like_sf"/>
</dbReference>
<dbReference type="InterPro" id="IPR007029">
    <property type="entry name" value="YHS_dom"/>
</dbReference>
<dbReference type="Gene3D" id="3.40.50.1000">
    <property type="entry name" value="HAD superfamily/HAD-like"/>
    <property type="match status" value="1"/>
</dbReference>
<keyword evidence="4 11" id="KW-0812">Transmembrane</keyword>
<keyword evidence="14" id="KW-1185">Reference proteome</keyword>